<dbReference type="Proteomes" id="UP000215059">
    <property type="component" value="Unassembled WGS sequence"/>
</dbReference>
<accession>A0A235F939</accession>
<dbReference type="AlphaFoldDB" id="A0A235F939"/>
<dbReference type="OrthoDB" id="2360336at2"/>
<evidence type="ECO:0000313" key="2">
    <source>
        <dbReference type="EMBL" id="OYD57689.1"/>
    </source>
</evidence>
<evidence type="ECO:0008006" key="4">
    <source>
        <dbReference type="Google" id="ProtNLM"/>
    </source>
</evidence>
<organism evidence="2 3">
    <name type="scientific">Fictibacillus aquaticus</name>
    <dbReference type="NCBI Taxonomy" id="2021314"/>
    <lineage>
        <taxon>Bacteria</taxon>
        <taxon>Bacillati</taxon>
        <taxon>Bacillota</taxon>
        <taxon>Bacilli</taxon>
        <taxon>Bacillales</taxon>
        <taxon>Fictibacillaceae</taxon>
        <taxon>Fictibacillus</taxon>
    </lineage>
</organism>
<dbReference type="RefSeq" id="WP_094253040.1">
    <property type="nucleotide sequence ID" value="NZ_JBHLXL010000001.1"/>
</dbReference>
<sequence>MLNTNKLGMITAPLLGIMLLGGCMKGETETVKKEANPLVSVQEYTGQGYKLPNGDKNDKIAEANRDKILPAMEKFFLDKYKTNVEVHNIVGNKHGATVFVESKGEPHFNTFAIIPIDNKENVRPDGIWTEEGQVEFSIKSGLYAMIYEEQLKTLDMYLEKLTKEQPVIGVQAEAIQNTKSTGYTTPYYFITVPSDSFDPLYKTYLEKPETTKAEYQAAVKTITPDPELYNIIINLYMKDKNQKPDQTLFDQIVADLEKMNLPPGLHTVSLHENSIDIDSPNESKDNSLEREIQKY</sequence>
<name>A0A235F939_9BACL</name>
<feature type="region of interest" description="Disordered" evidence="1">
    <location>
        <begin position="265"/>
        <end position="295"/>
    </location>
</feature>
<comment type="caution">
    <text evidence="2">The sequence shown here is derived from an EMBL/GenBank/DDBJ whole genome shotgun (WGS) entry which is preliminary data.</text>
</comment>
<protein>
    <recommendedName>
        <fullName evidence="4">DUF1672 domain-containing protein</fullName>
    </recommendedName>
</protein>
<dbReference type="InterPro" id="IPR012873">
    <property type="entry name" value="DUF1672"/>
</dbReference>
<reference evidence="2 3" key="1">
    <citation type="submission" date="2017-07" db="EMBL/GenBank/DDBJ databases">
        <title>Fictibacillus sp. nov. GDSW-R2A3 Genome sequencing and assembly.</title>
        <authorList>
            <person name="Mayilraj S."/>
        </authorList>
    </citation>
    <scope>NUCLEOTIDE SEQUENCE [LARGE SCALE GENOMIC DNA]</scope>
    <source>
        <strain evidence="2 3">GDSW-R2A3</strain>
    </source>
</reference>
<dbReference type="PROSITE" id="PS51257">
    <property type="entry name" value="PROKAR_LIPOPROTEIN"/>
    <property type="match status" value="1"/>
</dbReference>
<dbReference type="Pfam" id="PF07901">
    <property type="entry name" value="DUF1672"/>
    <property type="match status" value="1"/>
</dbReference>
<dbReference type="EMBL" id="NOII01000003">
    <property type="protein sequence ID" value="OYD57689.1"/>
    <property type="molecule type" value="Genomic_DNA"/>
</dbReference>
<evidence type="ECO:0000256" key="1">
    <source>
        <dbReference type="SAM" id="MobiDB-lite"/>
    </source>
</evidence>
<proteinExistence type="predicted"/>
<evidence type="ECO:0000313" key="3">
    <source>
        <dbReference type="Proteomes" id="UP000215059"/>
    </source>
</evidence>
<feature type="compositionally biased region" description="Basic and acidic residues" evidence="1">
    <location>
        <begin position="281"/>
        <end position="295"/>
    </location>
</feature>
<gene>
    <name evidence="2" type="ORF">CGZ90_13580</name>
</gene>
<keyword evidence="3" id="KW-1185">Reference proteome</keyword>